<reference evidence="1" key="2">
    <citation type="journal article" date="2015" name="Data Brief">
        <title>Shoot transcriptome of the giant reed, Arundo donax.</title>
        <authorList>
            <person name="Barrero R.A."/>
            <person name="Guerrero F.D."/>
            <person name="Moolhuijzen P."/>
            <person name="Goolsby J.A."/>
            <person name="Tidwell J."/>
            <person name="Bellgard S.E."/>
            <person name="Bellgard M.I."/>
        </authorList>
    </citation>
    <scope>NUCLEOTIDE SEQUENCE</scope>
    <source>
        <tissue evidence="1">Shoot tissue taken approximately 20 cm above the soil surface</tissue>
    </source>
</reference>
<proteinExistence type="predicted"/>
<accession>A0A0A9C2Y3</accession>
<organism evidence="1">
    <name type="scientific">Arundo donax</name>
    <name type="common">Giant reed</name>
    <name type="synonym">Donax arundinaceus</name>
    <dbReference type="NCBI Taxonomy" id="35708"/>
    <lineage>
        <taxon>Eukaryota</taxon>
        <taxon>Viridiplantae</taxon>
        <taxon>Streptophyta</taxon>
        <taxon>Embryophyta</taxon>
        <taxon>Tracheophyta</taxon>
        <taxon>Spermatophyta</taxon>
        <taxon>Magnoliopsida</taxon>
        <taxon>Liliopsida</taxon>
        <taxon>Poales</taxon>
        <taxon>Poaceae</taxon>
        <taxon>PACMAD clade</taxon>
        <taxon>Arundinoideae</taxon>
        <taxon>Arundineae</taxon>
        <taxon>Arundo</taxon>
    </lineage>
</organism>
<name>A0A0A9C2Y3_ARUDO</name>
<dbReference type="EMBL" id="GBRH01227959">
    <property type="protein sequence ID" value="JAD69936.1"/>
    <property type="molecule type" value="Transcribed_RNA"/>
</dbReference>
<reference evidence="1" key="1">
    <citation type="submission" date="2014-09" db="EMBL/GenBank/DDBJ databases">
        <authorList>
            <person name="Magalhaes I.L.F."/>
            <person name="Oliveira U."/>
            <person name="Santos F.R."/>
            <person name="Vidigal T.H.D.A."/>
            <person name="Brescovit A.D."/>
            <person name="Santos A.J."/>
        </authorList>
    </citation>
    <scope>NUCLEOTIDE SEQUENCE</scope>
    <source>
        <tissue evidence="1">Shoot tissue taken approximately 20 cm above the soil surface</tissue>
    </source>
</reference>
<evidence type="ECO:0000313" key="1">
    <source>
        <dbReference type="EMBL" id="JAD69936.1"/>
    </source>
</evidence>
<dbReference type="AlphaFoldDB" id="A0A0A9C2Y3"/>
<sequence>MQPNILISITCPHHCTKHISPHSHT</sequence>
<protein>
    <submittedName>
        <fullName evidence="1">Uncharacterized protein</fullName>
    </submittedName>
</protein>